<dbReference type="SUPFAM" id="SSF53383">
    <property type="entry name" value="PLP-dependent transferases"/>
    <property type="match status" value="1"/>
</dbReference>
<sequence>MKKEIPPTNGLTVEFSDLLSFNSSMDLATRLSQLLNIPKPALTCSGTVALIVALQTLRKKQPNRQQVIIPAWTCPLVALAIEKIGLIPVLCDVEQGNLNLNLCQLQRLTNTNTLAIVVTHFAGLAYDFSLVQEIAQYYQTFIIEDAAQSMGATISQQSVGLIGDIAFFSMAFGKGLSSAEGGVLFSRHIDLHQDLLNNVQTLPVLRYWEIKRCLELIAYSFFISPLY</sequence>
<dbReference type="EMBL" id="WNDP01000015">
    <property type="protein sequence ID" value="KAF1026971.1"/>
    <property type="molecule type" value="Genomic_DNA"/>
</dbReference>
<evidence type="ECO:0000256" key="2">
    <source>
        <dbReference type="ARBA" id="ARBA00037999"/>
    </source>
</evidence>
<dbReference type="Pfam" id="PF01041">
    <property type="entry name" value="DegT_DnrJ_EryC1"/>
    <property type="match status" value="1"/>
</dbReference>
<dbReference type="InterPro" id="IPR015421">
    <property type="entry name" value="PyrdxlP-dep_Trfase_major"/>
</dbReference>
<dbReference type="PANTHER" id="PTHR30244:SF34">
    <property type="entry name" value="DTDP-4-AMINO-4,6-DIDEOXYGALACTOSE TRANSAMINASE"/>
    <property type="match status" value="1"/>
</dbReference>
<reference evidence="4" key="1">
    <citation type="journal article" date="2020" name="MBio">
        <title>Horizontal gene transfer to a defensive symbiont with a reduced genome amongst a multipartite beetle microbiome.</title>
        <authorList>
            <person name="Waterworth S.C."/>
            <person name="Florez L.V."/>
            <person name="Rees E.R."/>
            <person name="Hertweck C."/>
            <person name="Kaltenpoth M."/>
            <person name="Kwan J.C."/>
        </authorList>
    </citation>
    <scope>NUCLEOTIDE SEQUENCE [LARGE SCALE GENOMIC DNA]</scope>
</reference>
<evidence type="ECO:0000313" key="4">
    <source>
        <dbReference type="Proteomes" id="UP000490535"/>
    </source>
</evidence>
<comment type="similarity">
    <text evidence="2">Belongs to the DegT/DnrJ/EryC1 family.</text>
</comment>
<evidence type="ECO:0000313" key="3">
    <source>
        <dbReference type="EMBL" id="KAF1026971.1"/>
    </source>
</evidence>
<evidence type="ECO:0000256" key="1">
    <source>
        <dbReference type="ARBA" id="ARBA00022898"/>
    </source>
</evidence>
<protein>
    <submittedName>
        <fullName evidence="3">GDP-perosamine synthase</fullName>
    </submittedName>
</protein>
<dbReference type="Gene3D" id="3.40.640.10">
    <property type="entry name" value="Type I PLP-dependent aspartate aminotransferase-like (Major domain)"/>
    <property type="match status" value="1"/>
</dbReference>
<name>A0A833PH70_ACIBZ</name>
<dbReference type="Proteomes" id="UP000490535">
    <property type="component" value="Unassembled WGS sequence"/>
</dbReference>
<organism evidence="3 4">
    <name type="scientific">Acinetobacter bereziniae</name>
    <name type="common">Acinetobacter genomosp. 10</name>
    <dbReference type="NCBI Taxonomy" id="106648"/>
    <lineage>
        <taxon>Bacteria</taxon>
        <taxon>Pseudomonadati</taxon>
        <taxon>Pseudomonadota</taxon>
        <taxon>Gammaproteobacteria</taxon>
        <taxon>Moraxellales</taxon>
        <taxon>Moraxellaceae</taxon>
        <taxon>Acinetobacter</taxon>
    </lineage>
</organism>
<dbReference type="InterPro" id="IPR015424">
    <property type="entry name" value="PyrdxlP-dep_Trfase"/>
</dbReference>
<dbReference type="InterPro" id="IPR000653">
    <property type="entry name" value="DegT/StrS_aminotransferase"/>
</dbReference>
<dbReference type="GO" id="GO:0030170">
    <property type="term" value="F:pyridoxal phosphate binding"/>
    <property type="evidence" value="ECO:0007669"/>
    <property type="project" value="TreeGrafter"/>
</dbReference>
<proteinExistence type="inferred from homology"/>
<keyword evidence="1" id="KW-0663">Pyridoxal phosphate</keyword>
<gene>
    <name evidence="3" type="primary">rfbE</name>
    <name evidence="3" type="ORF">GAK29_00938</name>
</gene>
<dbReference type="AlphaFoldDB" id="A0A833PH70"/>
<dbReference type="GO" id="GO:0000271">
    <property type="term" value="P:polysaccharide biosynthetic process"/>
    <property type="evidence" value="ECO:0007669"/>
    <property type="project" value="TreeGrafter"/>
</dbReference>
<accession>A0A833PH70</accession>
<dbReference type="PANTHER" id="PTHR30244">
    <property type="entry name" value="TRANSAMINASE"/>
    <property type="match status" value="1"/>
</dbReference>
<comment type="caution">
    <text evidence="3">The sequence shown here is derived from an EMBL/GenBank/DDBJ whole genome shotgun (WGS) entry which is preliminary data.</text>
</comment>
<dbReference type="GO" id="GO:0008483">
    <property type="term" value="F:transaminase activity"/>
    <property type="evidence" value="ECO:0007669"/>
    <property type="project" value="TreeGrafter"/>
</dbReference>